<sequence length="255" mass="30307">MKQIFVCNDTITGIFSAIYDAWKIVLSSGETGIALKGMMNQELFCEYTESVESEKKAIAVENMIKKNLGMEVYRNIYYAILAEDAKKANAVLGMMQEARRIHDKRKIMEHLSHKQVRKVFELKRTVENEAHCFQEFIRFSELESGVLFSKIAPKNQVLTCIADHFANRLPLENWMIYDETHQMFLIHRKQQNWFLVWNEKLNKEKINRVSYAENTYSELWKGFFENISIEERESYQRQRQHLPIRFRGNMVEFVQ</sequence>
<reference evidence="2" key="1">
    <citation type="submission" date="2019-11" db="EMBL/GenBank/DDBJ databases">
        <authorList>
            <person name="Feng L."/>
        </authorList>
    </citation>
    <scope>NUCLEOTIDE SEQUENCE</scope>
    <source>
        <strain evidence="2">CnexileLFYP112</strain>
    </source>
</reference>
<accession>A0A6N2S6T2</accession>
<evidence type="ECO:0000313" key="2">
    <source>
        <dbReference type="EMBL" id="VYS87941.1"/>
    </source>
</evidence>
<dbReference type="InterPro" id="IPR025404">
    <property type="entry name" value="DUF4130"/>
</dbReference>
<dbReference type="AlphaFoldDB" id="A0A6N2S6T2"/>
<evidence type="ECO:0000259" key="1">
    <source>
        <dbReference type="Pfam" id="PF13566"/>
    </source>
</evidence>
<name>A0A6N2S6T2_9FIRM</name>
<dbReference type="NCBIfam" id="TIGR03915">
    <property type="entry name" value="SAM_7_link_chp"/>
    <property type="match status" value="1"/>
</dbReference>
<dbReference type="Pfam" id="PF13566">
    <property type="entry name" value="DUF4130"/>
    <property type="match status" value="1"/>
</dbReference>
<protein>
    <recommendedName>
        <fullName evidence="1">DUF4130 domain-containing protein</fullName>
    </recommendedName>
</protein>
<organism evidence="2">
    <name type="scientific">[Clostridium] nexile</name>
    <dbReference type="NCBI Taxonomy" id="29361"/>
    <lineage>
        <taxon>Bacteria</taxon>
        <taxon>Bacillati</taxon>
        <taxon>Bacillota</taxon>
        <taxon>Clostridia</taxon>
        <taxon>Lachnospirales</taxon>
        <taxon>Lachnospiraceae</taxon>
        <taxon>Tyzzerella</taxon>
    </lineage>
</organism>
<proteinExistence type="predicted"/>
<gene>
    <name evidence="2" type="ORF">CNLFYP112_01156</name>
</gene>
<dbReference type="InterPro" id="IPR023875">
    <property type="entry name" value="DNA_repair_put"/>
</dbReference>
<feature type="domain" description="DUF4130" evidence="1">
    <location>
        <begin position="91"/>
        <end position="252"/>
    </location>
</feature>
<dbReference type="EMBL" id="CACRTG010000002">
    <property type="protein sequence ID" value="VYS87941.1"/>
    <property type="molecule type" value="Genomic_DNA"/>
</dbReference>